<accession>A0A7Z1AWQ5</accession>
<name>A0A7Z1AWQ5_9PSEU</name>
<protein>
    <submittedName>
        <fullName evidence="1">Uncharacterized protein</fullName>
    </submittedName>
</protein>
<dbReference type="PROSITE" id="PS51257">
    <property type="entry name" value="PROKAR_LIPOPROTEIN"/>
    <property type="match status" value="1"/>
</dbReference>
<keyword evidence="2" id="KW-1185">Reference proteome</keyword>
<organism evidence="1 2">
    <name type="scientific">Actinophytocola xinjiangensis</name>
    <dbReference type="NCBI Taxonomy" id="485602"/>
    <lineage>
        <taxon>Bacteria</taxon>
        <taxon>Bacillati</taxon>
        <taxon>Actinomycetota</taxon>
        <taxon>Actinomycetes</taxon>
        <taxon>Pseudonocardiales</taxon>
        <taxon>Pseudonocardiaceae</taxon>
    </lineage>
</organism>
<dbReference type="AlphaFoldDB" id="A0A7Z1AWQ5"/>
<dbReference type="OrthoDB" id="3633081at2"/>
<dbReference type="EMBL" id="MSIF01000010">
    <property type="protein sequence ID" value="OLF09134.1"/>
    <property type="molecule type" value="Genomic_DNA"/>
</dbReference>
<sequence>MNVKRGGPLVVALLFAAGCTNSVTPDVVEGRAMPNGNGTAISFHDSGTEYDDNSFVTAGIPWAGPDGTWHDGTNGTNCVGTDTTAATRVRLGIIWVEPVDDGIGGQRLAWLVCLE</sequence>
<gene>
    <name evidence="1" type="ORF">BLA60_21410</name>
</gene>
<dbReference type="RefSeq" id="WP_075134724.1">
    <property type="nucleotide sequence ID" value="NZ_MSIF01000010.1"/>
</dbReference>
<proteinExistence type="predicted"/>
<reference evidence="1 2" key="1">
    <citation type="submission" date="2016-12" db="EMBL/GenBank/DDBJ databases">
        <title>The draft genome sequence of Actinophytocola xinjiangensis.</title>
        <authorList>
            <person name="Wang W."/>
            <person name="Yuan L."/>
        </authorList>
    </citation>
    <scope>NUCLEOTIDE SEQUENCE [LARGE SCALE GENOMIC DNA]</scope>
    <source>
        <strain evidence="1 2">CGMCC 4.4663</strain>
    </source>
</reference>
<evidence type="ECO:0000313" key="1">
    <source>
        <dbReference type="EMBL" id="OLF09134.1"/>
    </source>
</evidence>
<comment type="caution">
    <text evidence="1">The sequence shown here is derived from an EMBL/GenBank/DDBJ whole genome shotgun (WGS) entry which is preliminary data.</text>
</comment>
<evidence type="ECO:0000313" key="2">
    <source>
        <dbReference type="Proteomes" id="UP000185696"/>
    </source>
</evidence>
<dbReference type="Proteomes" id="UP000185696">
    <property type="component" value="Unassembled WGS sequence"/>
</dbReference>